<dbReference type="InterPro" id="IPR025337">
    <property type="entry name" value="Questin_oxidase-like"/>
</dbReference>
<dbReference type="GO" id="GO:0016491">
    <property type="term" value="F:oxidoreductase activity"/>
    <property type="evidence" value="ECO:0007669"/>
    <property type="project" value="UniProtKB-KW"/>
</dbReference>
<dbReference type="PANTHER" id="PTHR35870:SF6">
    <property type="entry name" value="MGS207 PROTEIN"/>
    <property type="match status" value="1"/>
</dbReference>
<evidence type="ECO:0008006" key="4">
    <source>
        <dbReference type="Google" id="ProtNLM"/>
    </source>
</evidence>
<gene>
    <name evidence="2" type="ORF">PRK78_004054</name>
</gene>
<accession>A0AAF0IJD4</accession>
<reference evidence="2" key="1">
    <citation type="submission" date="2023-03" db="EMBL/GenBank/DDBJ databases">
        <title>Emydomyces testavorans Genome Sequence.</title>
        <authorList>
            <person name="Hoyer L."/>
        </authorList>
    </citation>
    <scope>NUCLEOTIDE SEQUENCE</scope>
    <source>
        <strain evidence="2">16-2883</strain>
    </source>
</reference>
<keyword evidence="3" id="KW-1185">Reference proteome</keyword>
<dbReference type="PANTHER" id="PTHR35870">
    <property type="entry name" value="PROTEIN, PUTATIVE (AFU_ORTHOLOGUE AFUA_5G03330)-RELATED"/>
    <property type="match status" value="1"/>
</dbReference>
<name>A0AAF0IJD4_9EURO</name>
<proteinExistence type="predicted"/>
<keyword evidence="1" id="KW-0560">Oxidoreductase</keyword>
<evidence type="ECO:0000256" key="1">
    <source>
        <dbReference type="ARBA" id="ARBA00023002"/>
    </source>
</evidence>
<protein>
    <recommendedName>
        <fullName evidence="4">MGS207 protein</fullName>
    </recommendedName>
</protein>
<dbReference type="Proteomes" id="UP001219355">
    <property type="component" value="Chromosome 2"/>
</dbReference>
<evidence type="ECO:0000313" key="3">
    <source>
        <dbReference type="Proteomes" id="UP001219355"/>
    </source>
</evidence>
<evidence type="ECO:0000313" key="2">
    <source>
        <dbReference type="EMBL" id="WEW58586.1"/>
    </source>
</evidence>
<sequence>MFSQLSSVIPSFKSFAKQPPERTVRIPPIEVHDIETSQERPARTLKHLLKLNHASFSILYNGLMFYNHIPPLLSTAYLFGGDSEHLNKLYESESKELEQWVDSPGEIGDDDWRDYLGKREYQRAYLDFFEDEVVRCGYDWKRVVQEYVCAGKMPLINSLVSGFGHPLIHLGYAYEMDSREVAMEALSMIASCYGDIHKYLDNPSYLLGSSTHKTTSLLEIIDLVQSNKTFDGIFKTTAVTNFDMLFKTCEADLLEHWAAWDITNATEQFEAVQHFATALLVNSSAKPHDFFFVHLLTTTHALRVLFPSTPAQYHVSLLKQWWLLALGVYIAELRPRFSASSIDEIENYDLKGRDWHWVSQHALQDKMSVSAHYVKPLRTMKEAEQTWGDPDRFYLRAALKFIDEFEGWGGLGD</sequence>
<dbReference type="EMBL" id="CP120628">
    <property type="protein sequence ID" value="WEW58586.1"/>
    <property type="molecule type" value="Genomic_DNA"/>
</dbReference>
<dbReference type="Pfam" id="PF14027">
    <property type="entry name" value="Questin_oxidase"/>
    <property type="match status" value="1"/>
</dbReference>
<organism evidence="2 3">
    <name type="scientific">Emydomyces testavorans</name>
    <dbReference type="NCBI Taxonomy" id="2070801"/>
    <lineage>
        <taxon>Eukaryota</taxon>
        <taxon>Fungi</taxon>
        <taxon>Dikarya</taxon>
        <taxon>Ascomycota</taxon>
        <taxon>Pezizomycotina</taxon>
        <taxon>Eurotiomycetes</taxon>
        <taxon>Eurotiomycetidae</taxon>
        <taxon>Onygenales</taxon>
        <taxon>Nannizziopsiaceae</taxon>
        <taxon>Emydomyces</taxon>
    </lineage>
</organism>
<dbReference type="AlphaFoldDB" id="A0AAF0IJD4"/>